<sequence length="57" mass="6449">MKEKVTLGEMDCYSYTHCRSPLKDLPSDSKVITVLAKQMGKVLLMKDYSYISKTGES</sequence>
<evidence type="ECO:0000313" key="2">
    <source>
        <dbReference type="Proteomes" id="UP000242791"/>
    </source>
</evidence>
<reference evidence="1 2" key="1">
    <citation type="submission" date="2015-08" db="EMBL/GenBank/DDBJ databases">
        <title>Emmonsia species relationships and genome sequence.</title>
        <authorList>
            <person name="Cuomo C.A."/>
            <person name="Schwartz I.S."/>
            <person name="Kenyon C."/>
            <person name="De Hoog G.S."/>
            <person name="Govender N.P."/>
            <person name="Botha A."/>
            <person name="Moreno L."/>
            <person name="De Vries M."/>
            <person name="Munoz J.F."/>
            <person name="Stielow J.B."/>
        </authorList>
    </citation>
    <scope>NUCLEOTIDE SEQUENCE [LARGE SCALE GENOMIC DNA]</scope>
    <source>
        <strain evidence="1 2">EI222</strain>
    </source>
</reference>
<dbReference type="OrthoDB" id="2906425at2759"/>
<dbReference type="AlphaFoldDB" id="A0A1J9PXC5"/>
<gene>
    <name evidence="1" type="ORF">ACJ73_07664</name>
</gene>
<dbReference type="VEuPathDB" id="FungiDB:ACJ73_07664"/>
<comment type="caution">
    <text evidence="1">The sequence shown here is derived from an EMBL/GenBank/DDBJ whole genome shotgun (WGS) entry which is preliminary data.</text>
</comment>
<accession>A0A1J9PXC5</accession>
<protein>
    <submittedName>
        <fullName evidence="1">Uncharacterized protein</fullName>
    </submittedName>
</protein>
<keyword evidence="2" id="KW-1185">Reference proteome</keyword>
<name>A0A1J9PXC5_9EURO</name>
<dbReference type="EMBL" id="LGTZ01001603">
    <property type="protein sequence ID" value="OJD21000.1"/>
    <property type="molecule type" value="Genomic_DNA"/>
</dbReference>
<proteinExistence type="predicted"/>
<evidence type="ECO:0000313" key="1">
    <source>
        <dbReference type="EMBL" id="OJD21000.1"/>
    </source>
</evidence>
<organism evidence="1 2">
    <name type="scientific">Blastomyces percursus</name>
    <dbReference type="NCBI Taxonomy" id="1658174"/>
    <lineage>
        <taxon>Eukaryota</taxon>
        <taxon>Fungi</taxon>
        <taxon>Dikarya</taxon>
        <taxon>Ascomycota</taxon>
        <taxon>Pezizomycotina</taxon>
        <taxon>Eurotiomycetes</taxon>
        <taxon>Eurotiomycetidae</taxon>
        <taxon>Onygenales</taxon>
        <taxon>Ajellomycetaceae</taxon>
        <taxon>Blastomyces</taxon>
    </lineage>
</organism>
<dbReference type="Proteomes" id="UP000242791">
    <property type="component" value="Unassembled WGS sequence"/>
</dbReference>
<feature type="non-terminal residue" evidence="1">
    <location>
        <position position="57"/>
    </location>
</feature>